<name>A0ABX7LNN6_9CAUL</name>
<keyword evidence="2" id="KW-1185">Reference proteome</keyword>
<organism evidence="1 2">
    <name type="scientific">Brevundimonas fontaquae</name>
    <dbReference type="NCBI Taxonomy" id="2813778"/>
    <lineage>
        <taxon>Bacteria</taxon>
        <taxon>Pseudomonadati</taxon>
        <taxon>Pseudomonadota</taxon>
        <taxon>Alphaproteobacteria</taxon>
        <taxon>Caulobacterales</taxon>
        <taxon>Caulobacteraceae</taxon>
        <taxon>Brevundimonas</taxon>
    </lineage>
</organism>
<dbReference type="EMBL" id="CP070968">
    <property type="protein sequence ID" value="QSF53385.1"/>
    <property type="molecule type" value="Genomic_DNA"/>
</dbReference>
<gene>
    <name evidence="1" type="ORF">JX001_11320</name>
</gene>
<evidence type="ECO:0000313" key="2">
    <source>
        <dbReference type="Proteomes" id="UP000662957"/>
    </source>
</evidence>
<proteinExistence type="predicted"/>
<dbReference type="Proteomes" id="UP000662957">
    <property type="component" value="Chromosome"/>
</dbReference>
<dbReference type="RefSeq" id="WP_165116542.1">
    <property type="nucleotide sequence ID" value="NZ_CP070968.1"/>
</dbReference>
<reference evidence="1 2" key="1">
    <citation type="submission" date="2021-02" db="EMBL/GenBank/DDBJ databases">
        <title>Brevundimonas sp. CS1 genome sequence.</title>
        <authorList>
            <person name="Lee K."/>
            <person name="Choi Y.-J."/>
            <person name="Son H.-R."/>
        </authorList>
    </citation>
    <scope>NUCLEOTIDE SEQUENCE [LARGE SCALE GENOMIC DNA]</scope>
    <source>
        <strain evidence="1 2">CS1</strain>
    </source>
</reference>
<accession>A0ABX7LNN6</accession>
<protein>
    <submittedName>
        <fullName evidence="1">Uncharacterized protein</fullName>
    </submittedName>
</protein>
<evidence type="ECO:0000313" key="1">
    <source>
        <dbReference type="EMBL" id="QSF53385.1"/>
    </source>
</evidence>
<sequence>MNFSSDKAGAYMLPQTLDRRRDNYSVCYRVMAMSALCARDYSAESLEVATGFVSGNDAVQPVLTLKSINGTILVFSVEGAMVNRYSASTDEITVDFSSDRTVQVGAISFDIVDASANGVVIRRN</sequence>